<keyword evidence="2 5" id="KW-0812">Transmembrane</keyword>
<dbReference type="RefSeq" id="WP_349276548.1">
    <property type="nucleotide sequence ID" value="NZ_CBCSCU010000027.1"/>
</dbReference>
<dbReference type="EMBL" id="CP157675">
    <property type="protein sequence ID" value="XBP68555.1"/>
    <property type="molecule type" value="Genomic_DNA"/>
</dbReference>
<evidence type="ECO:0000256" key="5">
    <source>
        <dbReference type="SAM" id="Phobius"/>
    </source>
</evidence>
<dbReference type="GO" id="GO:0016020">
    <property type="term" value="C:membrane"/>
    <property type="evidence" value="ECO:0007669"/>
    <property type="project" value="UniProtKB-SubCell"/>
</dbReference>
<keyword evidence="4 5" id="KW-0472">Membrane</keyword>
<feature type="transmembrane region" description="Helical" evidence="5">
    <location>
        <begin position="12"/>
        <end position="33"/>
    </location>
</feature>
<evidence type="ECO:0000313" key="7">
    <source>
        <dbReference type="EMBL" id="XBP68555.1"/>
    </source>
</evidence>
<dbReference type="InterPro" id="IPR025423">
    <property type="entry name" value="TMEM205-like"/>
</dbReference>
<feature type="transmembrane region" description="Helical" evidence="5">
    <location>
        <begin position="45"/>
        <end position="66"/>
    </location>
</feature>
<gene>
    <name evidence="7" type="ORF">ABLV49_11510</name>
</gene>
<proteinExistence type="predicted"/>
<dbReference type="Pfam" id="PF13664">
    <property type="entry name" value="DUF4149"/>
    <property type="match status" value="1"/>
</dbReference>
<accession>A0AAU7LLT2</accession>
<comment type="subcellular location">
    <subcellularLocation>
        <location evidence="1">Membrane</location>
    </subcellularLocation>
</comment>
<reference evidence="7" key="1">
    <citation type="submission" date="2024-05" db="EMBL/GenBank/DDBJ databases">
        <authorList>
            <person name="Bunk B."/>
            <person name="Swiderski J."/>
            <person name="Sproer C."/>
            <person name="Thiel V."/>
        </authorList>
    </citation>
    <scope>NUCLEOTIDE SEQUENCE</scope>
    <source>
        <strain evidence="7">DSM 17735</strain>
    </source>
</reference>
<evidence type="ECO:0000256" key="3">
    <source>
        <dbReference type="ARBA" id="ARBA00022989"/>
    </source>
</evidence>
<dbReference type="AlphaFoldDB" id="A0AAU7LLT2"/>
<evidence type="ECO:0000256" key="4">
    <source>
        <dbReference type="ARBA" id="ARBA00023136"/>
    </source>
</evidence>
<feature type="transmembrane region" description="Helical" evidence="5">
    <location>
        <begin position="118"/>
        <end position="140"/>
    </location>
</feature>
<protein>
    <submittedName>
        <fullName evidence="7">DUF4149 domain-containing protein</fullName>
    </submittedName>
</protein>
<sequence length="146" mass="15414">MHPPLRQRIGLLAAALWWGSLTALGFVIVPMLFMHLGSPAAAGAMAARLFGAQTWISTGCTLLLLLVSKKKDGFAQAAQAQAAMKFIVAGMLLALLVEFGVAPSIVSARADGGNLRLWHGLGSALLLGQWLCAGFTLWSLTARSDR</sequence>
<evidence type="ECO:0000256" key="1">
    <source>
        <dbReference type="ARBA" id="ARBA00004370"/>
    </source>
</evidence>
<organism evidence="7">
    <name type="scientific">Polaromonas hydrogenivorans</name>
    <dbReference type="NCBI Taxonomy" id="335476"/>
    <lineage>
        <taxon>Bacteria</taxon>
        <taxon>Pseudomonadati</taxon>
        <taxon>Pseudomonadota</taxon>
        <taxon>Betaproteobacteria</taxon>
        <taxon>Burkholderiales</taxon>
        <taxon>Comamonadaceae</taxon>
        <taxon>Polaromonas</taxon>
    </lineage>
</organism>
<feature type="transmembrane region" description="Helical" evidence="5">
    <location>
        <begin position="86"/>
        <end position="106"/>
    </location>
</feature>
<name>A0AAU7LLT2_9BURK</name>
<evidence type="ECO:0000256" key="2">
    <source>
        <dbReference type="ARBA" id="ARBA00022692"/>
    </source>
</evidence>
<feature type="domain" description="TMEM205-like" evidence="6">
    <location>
        <begin position="12"/>
        <end position="112"/>
    </location>
</feature>
<evidence type="ECO:0000259" key="6">
    <source>
        <dbReference type="Pfam" id="PF13664"/>
    </source>
</evidence>
<keyword evidence="3 5" id="KW-1133">Transmembrane helix</keyword>